<keyword evidence="3" id="KW-1185">Reference proteome</keyword>
<evidence type="ECO:0000313" key="2">
    <source>
        <dbReference type="EMBL" id="KAG9395873.1"/>
    </source>
</evidence>
<feature type="coiled-coil region" evidence="1">
    <location>
        <begin position="427"/>
        <end position="486"/>
    </location>
</feature>
<proteinExistence type="predicted"/>
<accession>A0A8J6E3G0</accession>
<gene>
    <name evidence="2" type="ORF">J8273_2206</name>
</gene>
<comment type="caution">
    <text evidence="2">The sequence shown here is derived from an EMBL/GenBank/DDBJ whole genome shotgun (WGS) entry which is preliminary data.</text>
</comment>
<keyword evidence="1" id="KW-0175">Coiled coil</keyword>
<protein>
    <submittedName>
        <fullName evidence="2">Chromosome partition protein Smc</fullName>
    </submittedName>
</protein>
<dbReference type="AlphaFoldDB" id="A0A8J6E3G0"/>
<dbReference type="Proteomes" id="UP000717585">
    <property type="component" value="Unassembled WGS sequence"/>
</dbReference>
<name>A0A8J6E3G0_9EUKA</name>
<feature type="coiled-coil region" evidence="1">
    <location>
        <begin position="3"/>
        <end position="178"/>
    </location>
</feature>
<evidence type="ECO:0000256" key="1">
    <source>
        <dbReference type="SAM" id="Coils"/>
    </source>
</evidence>
<evidence type="ECO:0000313" key="3">
    <source>
        <dbReference type="Proteomes" id="UP000717585"/>
    </source>
</evidence>
<feature type="coiled-coil region" evidence="1">
    <location>
        <begin position="268"/>
        <end position="380"/>
    </location>
</feature>
<dbReference type="EMBL" id="JAHDYR010000007">
    <property type="protein sequence ID" value="KAG9395873.1"/>
    <property type="molecule type" value="Genomic_DNA"/>
</dbReference>
<organism evidence="2 3">
    <name type="scientific">Carpediemonas membranifera</name>
    <dbReference type="NCBI Taxonomy" id="201153"/>
    <lineage>
        <taxon>Eukaryota</taxon>
        <taxon>Metamonada</taxon>
        <taxon>Carpediemonas-like organisms</taxon>
        <taxon>Carpediemonas</taxon>
    </lineage>
</organism>
<reference evidence="2" key="1">
    <citation type="submission" date="2021-05" db="EMBL/GenBank/DDBJ databases">
        <title>A free-living protist that lacks canonical eukaryotic 1 DNA replication and segregation systems.</title>
        <authorList>
            <person name="Salas-Leiva D.E."/>
            <person name="Tromer E.C."/>
            <person name="Curtis B.A."/>
            <person name="Jerlstrom-Hultqvist J."/>
            <person name="Kolisko M."/>
            <person name="Yi Z."/>
            <person name="Salas-Leiva J.S."/>
            <person name="Gallot-Lavallee L."/>
            <person name="Kops G.J.P.L."/>
            <person name="Archibald J.M."/>
            <person name="Simpson A.G.B."/>
            <person name="Roger A.J."/>
        </authorList>
    </citation>
    <scope>NUCLEOTIDE SEQUENCE</scope>
    <source>
        <strain evidence="2">BICM</strain>
    </source>
</reference>
<sequence length="496" mass="57217">MPYAMMDDEMEQSKELLQHLESANNRLQRMKQMVHSARRTRQTAEEERRRYKRMYTELSNEYQQKKTTLERARWEADDLKASIRRAKDRVNDIESSFSLNAESLRSTKLSIQQEHEDALDRASQRHANAHRRMDSLRDALKKENDSMKREEETINLERDAITARVREEEHRLAEVRNSTQQTVGELNAKLDSKKQAAEDKQKSVDALATRFGEYMDRMRLQVHAVKASATDSGARLAVLVQASQKLAMHAKTTASEVSVQRNTMAETVSGTNSEVQSISEEIDNLTNTAAELEQRRREEEANTRELRRTLTDLESQLNEADDKRRVAAVHNSGPLGQELKEAEERLEQARDEQRALESELAAVRETIEDTQRAIDREQARRGQIIHDQTVLANSTEYELAQRTEHQRVLEQRLASLGQPSECPAETLAAKERELAELNETIKSLVRERDTKVVRQRDEVGSVKAQIRELSVERKELSVQLERMKSLTQSIRMQISH</sequence>